<comment type="subcellular location">
    <subcellularLocation>
        <location evidence="1">Cytoplasm</location>
    </subcellularLocation>
</comment>
<dbReference type="InterPro" id="IPR053925">
    <property type="entry name" value="RecX_HTH_3rd"/>
</dbReference>
<feature type="domain" description="RecX third three-helical" evidence="6">
    <location>
        <begin position="59"/>
        <end position="105"/>
    </location>
</feature>
<feature type="domain" description="RecX second three-helical" evidence="5">
    <location>
        <begin position="12"/>
        <end position="50"/>
    </location>
</feature>
<evidence type="ECO:0000259" key="6">
    <source>
        <dbReference type="Pfam" id="PF21981"/>
    </source>
</evidence>
<evidence type="ECO:0000256" key="4">
    <source>
        <dbReference type="ARBA" id="ARBA00022490"/>
    </source>
</evidence>
<dbReference type="GO" id="GO:0006282">
    <property type="term" value="P:regulation of DNA repair"/>
    <property type="evidence" value="ECO:0007669"/>
    <property type="project" value="InterPro"/>
</dbReference>
<dbReference type="InterPro" id="IPR003783">
    <property type="entry name" value="Regulatory_RecX"/>
</dbReference>
<proteinExistence type="inferred from homology"/>
<dbReference type="Pfam" id="PF21981">
    <property type="entry name" value="RecX_HTH3"/>
    <property type="match status" value="1"/>
</dbReference>
<evidence type="ECO:0000256" key="1">
    <source>
        <dbReference type="ARBA" id="ARBA00004496"/>
    </source>
</evidence>
<organism evidence="7 8">
    <name type="scientific">Acidothermus cellulolyticus (strain ATCC 43068 / DSM 8971 / 11B)</name>
    <dbReference type="NCBI Taxonomy" id="351607"/>
    <lineage>
        <taxon>Bacteria</taxon>
        <taxon>Bacillati</taxon>
        <taxon>Actinomycetota</taxon>
        <taxon>Actinomycetes</taxon>
        <taxon>Acidothermales</taxon>
        <taxon>Acidothermaceae</taxon>
        <taxon>Acidothermus</taxon>
    </lineage>
</organism>
<keyword evidence="4" id="KW-0963">Cytoplasm</keyword>
<dbReference type="Proteomes" id="UP000008221">
    <property type="component" value="Chromosome"/>
</dbReference>
<gene>
    <name evidence="7" type="ordered locus">Acel_1491</name>
</gene>
<dbReference type="AlphaFoldDB" id="A0LV03"/>
<dbReference type="HOGENOM" id="CLU_066607_0_2_11"/>
<dbReference type="KEGG" id="ace:Acel_1491"/>
<dbReference type="InterPro" id="IPR053924">
    <property type="entry name" value="RecX_HTH_2nd"/>
</dbReference>
<dbReference type="GO" id="GO:0005737">
    <property type="term" value="C:cytoplasm"/>
    <property type="evidence" value="ECO:0007669"/>
    <property type="project" value="UniProtKB-SubCell"/>
</dbReference>
<protein>
    <recommendedName>
        <fullName evidence="3">Regulatory protein RecX</fullName>
    </recommendedName>
</protein>
<evidence type="ECO:0000256" key="3">
    <source>
        <dbReference type="ARBA" id="ARBA00018111"/>
    </source>
</evidence>
<reference evidence="7 8" key="1">
    <citation type="journal article" date="2009" name="Genome Res.">
        <title>Complete genome of the cellulolytic thermophile Acidothermus cellulolyticus 11B provides insights into its ecophysiological and evolutionary adaptations.</title>
        <authorList>
            <person name="Barabote R.D."/>
            <person name="Xie G."/>
            <person name="Leu D.H."/>
            <person name="Normand P."/>
            <person name="Necsulea A."/>
            <person name="Daubin V."/>
            <person name="Medigue C."/>
            <person name="Adney W.S."/>
            <person name="Xu X.C."/>
            <person name="Lapidus A."/>
            <person name="Parales R.E."/>
            <person name="Detter C."/>
            <person name="Pujic P."/>
            <person name="Bruce D."/>
            <person name="Lavire C."/>
            <person name="Challacombe J.F."/>
            <person name="Brettin T.S."/>
            <person name="Berry A.M."/>
        </authorList>
    </citation>
    <scope>NUCLEOTIDE SEQUENCE [LARGE SCALE GENOMIC DNA]</scope>
    <source>
        <strain evidence="8">ATCC 43068 / DSM 8971 / 11B</strain>
    </source>
</reference>
<comment type="similarity">
    <text evidence="2">Belongs to the RecX family.</text>
</comment>
<dbReference type="InParanoid" id="A0LV03"/>
<evidence type="ECO:0000313" key="8">
    <source>
        <dbReference type="Proteomes" id="UP000008221"/>
    </source>
</evidence>
<dbReference type="PANTHER" id="PTHR33602">
    <property type="entry name" value="REGULATORY PROTEIN RECX FAMILY PROTEIN"/>
    <property type="match status" value="1"/>
</dbReference>
<dbReference type="PANTHER" id="PTHR33602:SF1">
    <property type="entry name" value="REGULATORY PROTEIN RECX FAMILY PROTEIN"/>
    <property type="match status" value="1"/>
</dbReference>
<dbReference type="Gene3D" id="1.10.10.10">
    <property type="entry name" value="Winged helix-like DNA-binding domain superfamily/Winged helix DNA-binding domain"/>
    <property type="match status" value="1"/>
</dbReference>
<accession>A0LV03</accession>
<evidence type="ECO:0000259" key="5">
    <source>
        <dbReference type="Pfam" id="PF02631"/>
    </source>
</evidence>
<dbReference type="STRING" id="351607.Acel_1491"/>
<dbReference type="InterPro" id="IPR036388">
    <property type="entry name" value="WH-like_DNA-bd_sf"/>
</dbReference>
<dbReference type="EMBL" id="CP000481">
    <property type="protein sequence ID" value="ABK53263.1"/>
    <property type="molecule type" value="Genomic_DNA"/>
</dbReference>
<dbReference type="eggNOG" id="COG2137">
    <property type="taxonomic scope" value="Bacteria"/>
</dbReference>
<sequence>MLERLAAVGLIDDRAYAVQWMTSRRRRGLAPRAIAGELRRRGVDEVIIRETVDTVDPDDVLAAATALARMRCRTMVGLPEPVKVRRLAAMLARRGYSPEVVFQAIRHVLGDGVIEEGATDASDAERA</sequence>
<keyword evidence="8" id="KW-1185">Reference proteome</keyword>
<name>A0LV03_ACIC1</name>
<evidence type="ECO:0000256" key="2">
    <source>
        <dbReference type="ARBA" id="ARBA00009695"/>
    </source>
</evidence>
<evidence type="ECO:0000313" key="7">
    <source>
        <dbReference type="EMBL" id="ABK53263.1"/>
    </source>
</evidence>
<dbReference type="Pfam" id="PF02631">
    <property type="entry name" value="RecX_HTH2"/>
    <property type="match status" value="1"/>
</dbReference>